<keyword evidence="2" id="KW-0132">Cell division</keyword>
<evidence type="ECO:0000256" key="7">
    <source>
        <dbReference type="SAM" id="MobiDB-lite"/>
    </source>
</evidence>
<dbReference type="EMBL" id="JANBPK010000706">
    <property type="protein sequence ID" value="KAJ2935084.1"/>
    <property type="molecule type" value="Genomic_DNA"/>
</dbReference>
<dbReference type="AlphaFoldDB" id="A0A9W8JLJ7"/>
<keyword evidence="5" id="KW-0539">Nucleus</keyword>
<dbReference type="Proteomes" id="UP001140091">
    <property type="component" value="Unassembled WGS sequence"/>
</dbReference>
<dbReference type="InterPro" id="IPR011989">
    <property type="entry name" value="ARM-like"/>
</dbReference>
<dbReference type="GO" id="GO:0000779">
    <property type="term" value="C:condensed chromosome, centromeric region"/>
    <property type="evidence" value="ECO:0007669"/>
    <property type="project" value="TreeGrafter"/>
</dbReference>
<keyword evidence="6" id="KW-0131">Cell cycle</keyword>
<dbReference type="InterPro" id="IPR026971">
    <property type="entry name" value="CND1/NCAPD3"/>
</dbReference>
<keyword evidence="10" id="KW-1185">Reference proteome</keyword>
<protein>
    <recommendedName>
        <fullName evidence="8">Condensin complex subunit 1 C-terminal domain-containing protein</fullName>
    </recommendedName>
</protein>
<feature type="non-terminal residue" evidence="9">
    <location>
        <position position="319"/>
    </location>
</feature>
<accession>A0A9W8JLJ7</accession>
<dbReference type="GO" id="GO:0007076">
    <property type="term" value="P:mitotic chromosome condensation"/>
    <property type="evidence" value="ECO:0007669"/>
    <property type="project" value="InterPro"/>
</dbReference>
<dbReference type="GO" id="GO:0010032">
    <property type="term" value="P:meiotic chromosome condensation"/>
    <property type="evidence" value="ECO:0007669"/>
    <property type="project" value="TreeGrafter"/>
</dbReference>
<dbReference type="GO" id="GO:0051301">
    <property type="term" value="P:cell division"/>
    <property type="evidence" value="ECO:0007669"/>
    <property type="project" value="UniProtKB-KW"/>
</dbReference>
<keyword evidence="3" id="KW-0498">Mitosis</keyword>
<dbReference type="PANTHER" id="PTHR14222:SF2">
    <property type="entry name" value="CONDENSIN COMPLEX SUBUNIT 1"/>
    <property type="match status" value="1"/>
</dbReference>
<dbReference type="GO" id="GO:0042393">
    <property type="term" value="F:histone binding"/>
    <property type="evidence" value="ECO:0007669"/>
    <property type="project" value="TreeGrafter"/>
</dbReference>
<evidence type="ECO:0000259" key="8">
    <source>
        <dbReference type="Pfam" id="PF12717"/>
    </source>
</evidence>
<evidence type="ECO:0000313" key="10">
    <source>
        <dbReference type="Proteomes" id="UP001140091"/>
    </source>
</evidence>
<feature type="region of interest" description="Disordered" evidence="7">
    <location>
        <begin position="278"/>
        <end position="319"/>
    </location>
</feature>
<dbReference type="InterPro" id="IPR032682">
    <property type="entry name" value="Cnd1_C"/>
</dbReference>
<dbReference type="PANTHER" id="PTHR14222">
    <property type="entry name" value="CONDENSIN"/>
    <property type="match status" value="1"/>
</dbReference>
<feature type="compositionally biased region" description="Basic residues" evidence="7">
    <location>
        <begin position="292"/>
        <end position="310"/>
    </location>
</feature>
<evidence type="ECO:0000256" key="4">
    <source>
        <dbReference type="ARBA" id="ARBA00023067"/>
    </source>
</evidence>
<gene>
    <name evidence="9" type="ORF">H1R20_g2056</name>
</gene>
<evidence type="ECO:0000256" key="6">
    <source>
        <dbReference type="ARBA" id="ARBA00023306"/>
    </source>
</evidence>
<dbReference type="GO" id="GO:0005634">
    <property type="term" value="C:nucleus"/>
    <property type="evidence" value="ECO:0007669"/>
    <property type="project" value="UniProtKB-SubCell"/>
</dbReference>
<evidence type="ECO:0000313" key="9">
    <source>
        <dbReference type="EMBL" id="KAJ2935084.1"/>
    </source>
</evidence>
<evidence type="ECO:0000256" key="1">
    <source>
        <dbReference type="ARBA" id="ARBA00004123"/>
    </source>
</evidence>
<reference evidence="9" key="1">
    <citation type="submission" date="2022-06" db="EMBL/GenBank/DDBJ databases">
        <title>Genome Sequence of Candolleomyces eurysporus.</title>
        <authorList>
            <person name="Buettner E."/>
        </authorList>
    </citation>
    <scope>NUCLEOTIDE SEQUENCE</scope>
    <source>
        <strain evidence="9">VTCC 930004</strain>
    </source>
</reference>
<dbReference type="Pfam" id="PF12717">
    <property type="entry name" value="Cnd1"/>
    <property type="match status" value="1"/>
</dbReference>
<feature type="domain" description="Condensin complex subunit 1 C-terminal" evidence="8">
    <location>
        <begin position="55"/>
        <end position="215"/>
    </location>
</feature>
<organism evidence="9 10">
    <name type="scientific">Candolleomyces eurysporus</name>
    <dbReference type="NCBI Taxonomy" id="2828524"/>
    <lineage>
        <taxon>Eukaryota</taxon>
        <taxon>Fungi</taxon>
        <taxon>Dikarya</taxon>
        <taxon>Basidiomycota</taxon>
        <taxon>Agaricomycotina</taxon>
        <taxon>Agaricomycetes</taxon>
        <taxon>Agaricomycetidae</taxon>
        <taxon>Agaricales</taxon>
        <taxon>Agaricineae</taxon>
        <taxon>Psathyrellaceae</taxon>
        <taxon>Candolleomyces</taxon>
    </lineage>
</organism>
<dbReference type="GO" id="GO:0000796">
    <property type="term" value="C:condensin complex"/>
    <property type="evidence" value="ECO:0007669"/>
    <property type="project" value="TreeGrafter"/>
</dbReference>
<evidence type="ECO:0000256" key="2">
    <source>
        <dbReference type="ARBA" id="ARBA00022618"/>
    </source>
</evidence>
<evidence type="ECO:0000256" key="5">
    <source>
        <dbReference type="ARBA" id="ARBA00023242"/>
    </source>
</evidence>
<proteinExistence type="predicted"/>
<dbReference type="OrthoDB" id="436262at2759"/>
<comment type="caution">
    <text evidence="9">The sequence shown here is derived from an EMBL/GenBank/DDBJ whole genome shotgun (WGS) entry which is preliminary data.</text>
</comment>
<keyword evidence="4" id="KW-0226">DNA condensation</keyword>
<dbReference type="InterPro" id="IPR016024">
    <property type="entry name" value="ARM-type_fold"/>
</dbReference>
<dbReference type="SUPFAM" id="SSF48371">
    <property type="entry name" value="ARM repeat"/>
    <property type="match status" value="1"/>
</dbReference>
<evidence type="ECO:0000256" key="3">
    <source>
        <dbReference type="ARBA" id="ARBA00022776"/>
    </source>
</evidence>
<sequence>MIVQICGSPHKFKNRTLRAACHLSLCKLLCVSSTFTDKHHRLLFKILETSKDPNIRANSVIALGDVAVSFNTIIDENSGDLYKGLLDADPRVKKTTLMVLTHLILNGMIKVKGQLGEMAKCVEDEDVRIQDLAKLFFSELATKENAIYNNLPDIISHLSSGVNATDEEKFESTMKYIFTFIEKEKQAEAIVEKLCQRFRLTEEPRQWRDIAFCLSLLPFKSERSVKKLIEGLQFYRDKLHEPKVFERFQQILDKARQNKSKDKPDAELDEFEKILEENRAQGEEDQALQNRVAKKAKKRAKAAGRGRGKKAAAAAEEEE</sequence>
<name>A0A9W8JLJ7_9AGAR</name>
<comment type="subcellular location">
    <subcellularLocation>
        <location evidence="1">Nucleus</location>
    </subcellularLocation>
</comment>
<dbReference type="Gene3D" id="1.25.10.10">
    <property type="entry name" value="Leucine-rich Repeat Variant"/>
    <property type="match status" value="1"/>
</dbReference>